<feature type="domain" description="Enoyl reductase (ER)" evidence="1">
    <location>
        <begin position="8"/>
        <end position="210"/>
    </location>
</feature>
<dbReference type="PANTHER" id="PTHR43677:SF4">
    <property type="entry name" value="QUINONE OXIDOREDUCTASE-LIKE PROTEIN 2"/>
    <property type="match status" value="1"/>
</dbReference>
<dbReference type="InterPro" id="IPR051397">
    <property type="entry name" value="Zn-ADH-like_protein"/>
</dbReference>
<evidence type="ECO:0000259" key="1">
    <source>
        <dbReference type="SMART" id="SM00829"/>
    </source>
</evidence>
<dbReference type="SMART" id="SM00829">
    <property type="entry name" value="PKS_ER"/>
    <property type="match status" value="1"/>
</dbReference>
<sequence length="212" mass="22038">MSPQIAAASIESYLTFLFGVTQRVTIREGEKVVVLGAGGGIGLAAVDVARSQGAEVLAVASSEEKRALALQHGATHAIGYDNLKDEIRAHTGGGADVVIDPVGGPAAESALRALGAGGRFCVIGFASGETPRLPANIVLLRNRMIVGIDWGDWSREEAALSGNARLLDELYRRIAAGELHPPEPAVAPLADAGRILTTISERKAVGKYVLVP</sequence>
<dbReference type="Gene3D" id="3.40.50.720">
    <property type="entry name" value="NAD(P)-binding Rossmann-like Domain"/>
    <property type="match status" value="1"/>
</dbReference>
<proteinExistence type="predicted"/>
<evidence type="ECO:0000313" key="3">
    <source>
        <dbReference type="Proteomes" id="UP000196581"/>
    </source>
</evidence>
<dbReference type="InterPro" id="IPR013149">
    <property type="entry name" value="ADH-like_C"/>
</dbReference>
<dbReference type="EMBL" id="FWFF01000017">
    <property type="protein sequence ID" value="SLM99216.1"/>
    <property type="molecule type" value="Genomic_DNA"/>
</dbReference>
<keyword evidence="3" id="KW-1185">Reference proteome</keyword>
<keyword evidence="2" id="KW-0560">Oxidoreductase</keyword>
<dbReference type="PANTHER" id="PTHR43677">
    <property type="entry name" value="SHORT-CHAIN DEHYDROGENASE/REDUCTASE"/>
    <property type="match status" value="1"/>
</dbReference>
<protein>
    <submittedName>
        <fullName evidence="2">Quinone oxidoreductase</fullName>
        <ecNumber evidence="2">1.6.5.5</ecNumber>
    </submittedName>
</protein>
<dbReference type="GO" id="GO:0003960">
    <property type="term" value="F:quinone reductase (NADPH) activity"/>
    <property type="evidence" value="ECO:0007669"/>
    <property type="project" value="UniProtKB-EC"/>
</dbReference>
<evidence type="ECO:0000313" key="2">
    <source>
        <dbReference type="EMBL" id="SLM99216.1"/>
    </source>
</evidence>
<dbReference type="InterPro" id="IPR036291">
    <property type="entry name" value="NAD(P)-bd_dom_sf"/>
</dbReference>
<dbReference type="Pfam" id="PF00107">
    <property type="entry name" value="ADH_zinc_N"/>
    <property type="match status" value="1"/>
</dbReference>
<reference evidence="3" key="1">
    <citation type="submission" date="2017-02" db="EMBL/GenBank/DDBJ databases">
        <authorList>
            <person name="Dridi B."/>
        </authorList>
    </citation>
    <scope>NUCLEOTIDE SEQUENCE [LARGE SCALE GENOMIC DNA]</scope>
    <source>
        <strain evidence="3">B Co 03.10</strain>
    </source>
</reference>
<dbReference type="SUPFAM" id="SSF51735">
    <property type="entry name" value="NAD(P)-binding Rossmann-fold domains"/>
    <property type="match status" value="1"/>
</dbReference>
<dbReference type="AlphaFoldDB" id="A0A1X6XJ72"/>
<gene>
    <name evidence="2" type="ORF">FM105_10580</name>
</gene>
<dbReference type="Gene3D" id="3.90.180.10">
    <property type="entry name" value="Medium-chain alcohol dehydrogenases, catalytic domain"/>
    <property type="match status" value="1"/>
</dbReference>
<dbReference type="EC" id="1.6.5.5" evidence="2"/>
<organism evidence="2 3">
    <name type="scientific">Brevibacterium yomogidense</name>
    <dbReference type="NCBI Taxonomy" id="946573"/>
    <lineage>
        <taxon>Bacteria</taxon>
        <taxon>Bacillati</taxon>
        <taxon>Actinomycetota</taxon>
        <taxon>Actinomycetes</taxon>
        <taxon>Micrococcales</taxon>
        <taxon>Brevibacteriaceae</taxon>
        <taxon>Brevibacterium</taxon>
    </lineage>
</organism>
<dbReference type="InterPro" id="IPR020843">
    <property type="entry name" value="ER"/>
</dbReference>
<accession>A0A1X6XJ72</accession>
<name>A0A1X6XJ72_9MICO</name>
<dbReference type="Proteomes" id="UP000196581">
    <property type="component" value="Unassembled WGS sequence"/>
</dbReference>